<evidence type="ECO:0000256" key="1">
    <source>
        <dbReference type="SAM" id="Phobius"/>
    </source>
</evidence>
<protein>
    <recommendedName>
        <fullName evidence="4">Branched-chain amino acid transport</fullName>
    </recommendedName>
</protein>
<dbReference type="InterPro" id="IPR008407">
    <property type="entry name" value="Brnchd-chn_aa_trnsp_AzlD"/>
</dbReference>
<comment type="caution">
    <text evidence="2">The sequence shown here is derived from an EMBL/GenBank/DDBJ whole genome shotgun (WGS) entry which is preliminary data.</text>
</comment>
<name>A0A1F6V129_9PROT</name>
<proteinExistence type="predicted"/>
<feature type="transmembrane region" description="Helical" evidence="1">
    <location>
        <begin position="90"/>
        <end position="107"/>
    </location>
</feature>
<dbReference type="Proteomes" id="UP000179076">
    <property type="component" value="Unassembled WGS sequence"/>
</dbReference>
<reference evidence="2 3" key="1">
    <citation type="journal article" date="2016" name="Nat. Commun.">
        <title>Thousands of microbial genomes shed light on interconnected biogeochemical processes in an aquifer system.</title>
        <authorList>
            <person name="Anantharaman K."/>
            <person name="Brown C.T."/>
            <person name="Hug L.A."/>
            <person name="Sharon I."/>
            <person name="Castelle C.J."/>
            <person name="Probst A.J."/>
            <person name="Thomas B.C."/>
            <person name="Singh A."/>
            <person name="Wilkins M.J."/>
            <person name="Karaoz U."/>
            <person name="Brodie E.L."/>
            <person name="Williams K.H."/>
            <person name="Hubbard S.S."/>
            <person name="Banfield J.F."/>
        </authorList>
    </citation>
    <scope>NUCLEOTIDE SEQUENCE [LARGE SCALE GENOMIC DNA]</scope>
</reference>
<keyword evidence="1" id="KW-0812">Transmembrane</keyword>
<gene>
    <name evidence="2" type="ORF">A2W18_10060</name>
</gene>
<sequence length="112" mass="12169">MADWQIWLLVLACGAGTYLWRALGVAFSGRLRTDSEGFAWLTCVAYAMLAGLVVRIVVLPVGILAASALADRLFACALALVIFFLGRRNLLMGVAMGFLTFIALTYLRTIHS</sequence>
<accession>A0A1F6V129</accession>
<dbReference type="AlphaFoldDB" id="A0A1F6V129"/>
<feature type="transmembrane region" description="Helical" evidence="1">
    <location>
        <begin position="38"/>
        <end position="57"/>
    </location>
</feature>
<keyword evidence="1" id="KW-1133">Transmembrane helix</keyword>
<keyword evidence="1" id="KW-0472">Membrane</keyword>
<dbReference type="Pfam" id="PF05437">
    <property type="entry name" value="AzlD"/>
    <property type="match status" value="1"/>
</dbReference>
<organism evidence="2 3">
    <name type="scientific">Candidatus Muproteobacteria bacterium RBG_16_60_9</name>
    <dbReference type="NCBI Taxonomy" id="1817755"/>
    <lineage>
        <taxon>Bacteria</taxon>
        <taxon>Pseudomonadati</taxon>
        <taxon>Pseudomonadota</taxon>
        <taxon>Candidatus Muproteobacteria</taxon>
    </lineage>
</organism>
<feature type="transmembrane region" description="Helical" evidence="1">
    <location>
        <begin position="63"/>
        <end position="85"/>
    </location>
</feature>
<evidence type="ECO:0000313" key="3">
    <source>
        <dbReference type="Proteomes" id="UP000179076"/>
    </source>
</evidence>
<dbReference type="EMBL" id="MFSP01000153">
    <property type="protein sequence ID" value="OGI63471.1"/>
    <property type="molecule type" value="Genomic_DNA"/>
</dbReference>
<evidence type="ECO:0008006" key="4">
    <source>
        <dbReference type="Google" id="ProtNLM"/>
    </source>
</evidence>
<evidence type="ECO:0000313" key="2">
    <source>
        <dbReference type="EMBL" id="OGI63471.1"/>
    </source>
</evidence>
<feature type="transmembrane region" description="Helical" evidence="1">
    <location>
        <begin position="6"/>
        <end position="26"/>
    </location>
</feature>